<keyword evidence="3" id="KW-1185">Reference proteome</keyword>
<dbReference type="Proteomes" id="UP001165083">
    <property type="component" value="Unassembled WGS sequence"/>
</dbReference>
<evidence type="ECO:0000256" key="1">
    <source>
        <dbReference type="SAM" id="MobiDB-lite"/>
    </source>
</evidence>
<dbReference type="EMBL" id="BSXW01001146">
    <property type="protein sequence ID" value="GMF34082.1"/>
    <property type="molecule type" value="Genomic_DNA"/>
</dbReference>
<dbReference type="PANTHER" id="PTHR37069:SF2">
    <property type="entry name" value="PIGGYBAC TRANSPOSABLE ELEMENT-DERIVED PROTEIN DOMAIN-CONTAINING PROTEIN"/>
    <property type="match status" value="1"/>
</dbReference>
<dbReference type="PANTHER" id="PTHR37069">
    <property type="entry name" value="DDE_TNP_1_7 DOMAIN-CONTAINING PROTEIN"/>
    <property type="match status" value="1"/>
</dbReference>
<reference evidence="2" key="1">
    <citation type="submission" date="2023-04" db="EMBL/GenBank/DDBJ databases">
        <title>Phytophthora lilii NBRC 32176.</title>
        <authorList>
            <person name="Ichikawa N."/>
            <person name="Sato H."/>
            <person name="Tonouchi N."/>
        </authorList>
    </citation>
    <scope>NUCLEOTIDE SEQUENCE</scope>
    <source>
        <strain evidence="2">NBRC 32176</strain>
    </source>
</reference>
<name>A0A9W7CLT8_9STRA</name>
<evidence type="ECO:0000313" key="2">
    <source>
        <dbReference type="EMBL" id="GMF34082.1"/>
    </source>
</evidence>
<evidence type="ECO:0000313" key="3">
    <source>
        <dbReference type="Proteomes" id="UP001165083"/>
    </source>
</evidence>
<comment type="caution">
    <text evidence="2">The sequence shown here is derived from an EMBL/GenBank/DDBJ whole genome shotgun (WGS) entry which is preliminary data.</text>
</comment>
<dbReference type="AlphaFoldDB" id="A0A9W7CLT8"/>
<feature type="region of interest" description="Disordered" evidence="1">
    <location>
        <begin position="133"/>
        <end position="155"/>
    </location>
</feature>
<gene>
    <name evidence="2" type="ORF">Plil01_001452700</name>
</gene>
<dbReference type="OrthoDB" id="128572at2759"/>
<organism evidence="2 3">
    <name type="scientific">Phytophthora lilii</name>
    <dbReference type="NCBI Taxonomy" id="2077276"/>
    <lineage>
        <taxon>Eukaryota</taxon>
        <taxon>Sar</taxon>
        <taxon>Stramenopiles</taxon>
        <taxon>Oomycota</taxon>
        <taxon>Peronosporomycetes</taxon>
        <taxon>Peronosporales</taxon>
        <taxon>Peronosporaceae</taxon>
        <taxon>Phytophthora</taxon>
    </lineage>
</organism>
<feature type="region of interest" description="Disordered" evidence="1">
    <location>
        <begin position="173"/>
        <end position="197"/>
    </location>
</feature>
<sequence length="256" mass="28052">MARIRSSARTKQEATQIRAVDFRHLWHQLKANGWTSKKPTRLSTDWKYFAPCAAQNELVEGTNFFVGMQLANCNSLLETDDIVITPAAHEDVEDLSQNAVQNAFELSQPLLEESDHDVVAGAFQRLLSEAESEGNDLVMSEEGKCEEDDPAHAGRGMAQSIEDDVNMLRDGDDAKVNENIDSGTSDGGGDSEDDAVEPREYPENLDLSDGEVALVDEASLSGSLDIDNIDKDALKRYSGVPHHPRLRLGGRVIPTS</sequence>
<protein>
    <submittedName>
        <fullName evidence="2">Unnamed protein product</fullName>
    </submittedName>
</protein>
<proteinExistence type="predicted"/>
<accession>A0A9W7CLT8</accession>